<dbReference type="Gene3D" id="2.10.25.10">
    <property type="entry name" value="Laminin"/>
    <property type="match status" value="1"/>
</dbReference>
<protein>
    <submittedName>
        <fullName evidence="5">Uncharacterized protein</fullName>
    </submittedName>
</protein>
<feature type="compositionally biased region" description="Polar residues" evidence="2">
    <location>
        <begin position="43"/>
        <end position="56"/>
    </location>
</feature>
<evidence type="ECO:0000256" key="3">
    <source>
        <dbReference type="SAM" id="Phobius"/>
    </source>
</evidence>
<keyword evidence="3" id="KW-1133">Transmembrane helix</keyword>
<proteinExistence type="predicted"/>
<organism evidence="4 5">
    <name type="scientific">Ditylenchus dipsaci</name>
    <dbReference type="NCBI Taxonomy" id="166011"/>
    <lineage>
        <taxon>Eukaryota</taxon>
        <taxon>Metazoa</taxon>
        <taxon>Ecdysozoa</taxon>
        <taxon>Nematoda</taxon>
        <taxon>Chromadorea</taxon>
        <taxon>Rhabditida</taxon>
        <taxon>Tylenchina</taxon>
        <taxon>Tylenchomorpha</taxon>
        <taxon>Sphaerularioidea</taxon>
        <taxon>Anguinidae</taxon>
        <taxon>Anguininae</taxon>
        <taxon>Ditylenchus</taxon>
    </lineage>
</organism>
<keyword evidence="1" id="KW-0722">Serine protease inhibitor</keyword>
<reference evidence="5" key="1">
    <citation type="submission" date="2022-11" db="UniProtKB">
        <authorList>
            <consortium name="WormBaseParasite"/>
        </authorList>
    </citation>
    <scope>IDENTIFICATION</scope>
</reference>
<dbReference type="SUPFAM" id="SSF57567">
    <property type="entry name" value="Serine protease inhibitors"/>
    <property type="match status" value="1"/>
</dbReference>
<keyword evidence="1" id="KW-0646">Protease inhibitor</keyword>
<evidence type="ECO:0000313" key="5">
    <source>
        <dbReference type="WBParaSite" id="jg8281"/>
    </source>
</evidence>
<keyword evidence="4" id="KW-1185">Reference proteome</keyword>
<evidence type="ECO:0000256" key="2">
    <source>
        <dbReference type="SAM" id="MobiDB-lite"/>
    </source>
</evidence>
<sequence length="214" mass="23796">MSGHPVAPPPPYFQFDYETDKAELPQYSPPPLPKNSDGLSPIVPSNSTGYAPSTASSSTGVYVYPTRHIEPVNNLNCLPQIGYYQTQPNYQEDIQRIQPRNPHLQNTMEKFFKVVFWIGVVIAVIFGLIVVAMIVVFLVALGNIRNLTPTSSPMTCPVNESYHQGSSHCEPTCHHPYRDCVNTPDFDLPACQCSSLYAREKDTGLCVLITDCFL</sequence>
<evidence type="ECO:0000256" key="1">
    <source>
        <dbReference type="ARBA" id="ARBA00022900"/>
    </source>
</evidence>
<dbReference type="Proteomes" id="UP000887574">
    <property type="component" value="Unplaced"/>
</dbReference>
<feature type="region of interest" description="Disordered" evidence="2">
    <location>
        <begin position="24"/>
        <end position="56"/>
    </location>
</feature>
<dbReference type="CDD" id="cd19941">
    <property type="entry name" value="TIL"/>
    <property type="match status" value="1"/>
</dbReference>
<name>A0A915EQG0_9BILA</name>
<dbReference type="InterPro" id="IPR036084">
    <property type="entry name" value="Ser_inhib-like_sf"/>
</dbReference>
<dbReference type="GO" id="GO:0004867">
    <property type="term" value="F:serine-type endopeptidase inhibitor activity"/>
    <property type="evidence" value="ECO:0007669"/>
    <property type="project" value="UniProtKB-KW"/>
</dbReference>
<dbReference type="AlphaFoldDB" id="A0A915EQG0"/>
<dbReference type="WBParaSite" id="jg8281">
    <property type="protein sequence ID" value="jg8281"/>
    <property type="gene ID" value="jg8281"/>
</dbReference>
<keyword evidence="3" id="KW-0812">Transmembrane</keyword>
<accession>A0A915EQG0</accession>
<keyword evidence="3" id="KW-0472">Membrane</keyword>
<feature type="transmembrane region" description="Helical" evidence="3">
    <location>
        <begin position="114"/>
        <end position="141"/>
    </location>
</feature>
<evidence type="ECO:0000313" key="4">
    <source>
        <dbReference type="Proteomes" id="UP000887574"/>
    </source>
</evidence>